<dbReference type="PANTHER" id="PTHR30589">
    <property type="entry name" value="PROLIPOPROTEIN DIACYLGLYCERYL TRANSFERASE"/>
    <property type="match status" value="1"/>
</dbReference>
<organism evidence="9 10">
    <name type="scientific">Salana multivorans</name>
    <dbReference type="NCBI Taxonomy" id="120377"/>
    <lineage>
        <taxon>Bacteria</taxon>
        <taxon>Bacillati</taxon>
        <taxon>Actinomycetota</taxon>
        <taxon>Actinomycetes</taxon>
        <taxon>Micrococcales</taxon>
        <taxon>Beutenbergiaceae</taxon>
        <taxon>Salana</taxon>
    </lineage>
</organism>
<keyword evidence="9" id="KW-0449">Lipoprotein</keyword>
<keyword evidence="10" id="KW-1185">Reference proteome</keyword>
<comment type="similarity">
    <text evidence="1 7">Belongs to the Lgt family.</text>
</comment>
<evidence type="ECO:0000256" key="6">
    <source>
        <dbReference type="ARBA" id="ARBA00023136"/>
    </source>
</evidence>
<keyword evidence="6 7" id="KW-0472">Membrane</keyword>
<name>A0A3N2D1B3_9MICO</name>
<comment type="catalytic activity">
    <reaction evidence="7">
        <text>L-cysteinyl-[prolipoprotein] + a 1,2-diacyl-sn-glycero-3-phospho-(1'-sn-glycerol) = an S-1,2-diacyl-sn-glyceryl-L-cysteinyl-[prolipoprotein] + sn-glycerol 1-phosphate + H(+)</text>
        <dbReference type="Rhea" id="RHEA:56712"/>
        <dbReference type="Rhea" id="RHEA-COMP:14679"/>
        <dbReference type="Rhea" id="RHEA-COMP:14680"/>
        <dbReference type="ChEBI" id="CHEBI:15378"/>
        <dbReference type="ChEBI" id="CHEBI:29950"/>
        <dbReference type="ChEBI" id="CHEBI:57685"/>
        <dbReference type="ChEBI" id="CHEBI:64716"/>
        <dbReference type="ChEBI" id="CHEBI:140658"/>
        <dbReference type="EC" id="2.5.1.145"/>
    </reaction>
</comment>
<dbReference type="NCBIfam" id="TIGR00544">
    <property type="entry name" value="lgt"/>
    <property type="match status" value="1"/>
</dbReference>
<evidence type="ECO:0000256" key="1">
    <source>
        <dbReference type="ARBA" id="ARBA00007150"/>
    </source>
</evidence>
<feature type="transmembrane region" description="Helical" evidence="7">
    <location>
        <begin position="59"/>
        <end position="79"/>
    </location>
</feature>
<evidence type="ECO:0000256" key="2">
    <source>
        <dbReference type="ARBA" id="ARBA00022475"/>
    </source>
</evidence>
<reference evidence="9 10" key="1">
    <citation type="submission" date="2018-11" db="EMBL/GenBank/DDBJ databases">
        <title>Sequencing the genomes of 1000 actinobacteria strains.</title>
        <authorList>
            <person name="Klenk H.-P."/>
        </authorList>
    </citation>
    <scope>NUCLEOTIDE SEQUENCE [LARGE SCALE GENOMIC DNA]</scope>
    <source>
        <strain evidence="9 10">DSM 13521</strain>
    </source>
</reference>
<comment type="caution">
    <text evidence="9">The sequence shown here is derived from an EMBL/GenBank/DDBJ whole genome shotgun (WGS) entry which is preliminary data.</text>
</comment>
<feature type="transmembrane region" description="Helical" evidence="7">
    <location>
        <begin position="130"/>
        <end position="148"/>
    </location>
</feature>
<protein>
    <recommendedName>
        <fullName evidence="7">Phosphatidylglycerol--prolipoprotein diacylglyceryl transferase</fullName>
        <ecNumber evidence="7">2.5.1.145</ecNumber>
    </recommendedName>
</protein>
<dbReference type="OrthoDB" id="871140at2"/>
<dbReference type="PANTHER" id="PTHR30589:SF0">
    <property type="entry name" value="PHOSPHATIDYLGLYCEROL--PROLIPOPROTEIN DIACYLGLYCERYL TRANSFERASE"/>
    <property type="match status" value="1"/>
</dbReference>
<keyword evidence="2 7" id="KW-1003">Cell membrane</keyword>
<dbReference type="InterPro" id="IPR001640">
    <property type="entry name" value="Lgt"/>
</dbReference>
<feature type="transmembrane region" description="Helical" evidence="7">
    <location>
        <begin position="191"/>
        <end position="208"/>
    </location>
</feature>
<proteinExistence type="inferred from homology"/>
<feature type="transmembrane region" description="Helical" evidence="7">
    <location>
        <begin position="99"/>
        <end position="123"/>
    </location>
</feature>
<sequence>MNLADGVVLLAEGIPSPSQGTWFLGPIPIRAYALCILLGGVVAYKILQRRYVARGGPAAAIPDVVIWAVVFGIVGARLYHVITSPAAYFGPNGVWWKAFYIWEGGLGIWGAIALGAVGAWIGLRRAGLRLAPFADALAPGLLVAQAIGRLGNYFNQELFGGPTTLPWGLRVDDVHLVANGIEPGTLVHPTFLYELLWNLAMAGLLVWADRRFRLGHGRAFWLYVMLYTAGRGWVEMLRVDDAQHIAGLRLNVWTAIIVFVAALVIFVVIGRRHPGRDTDVWLPGRAPAPEEGDDGAEGAVTTGSDGIVSTGADDGSDEGDAAEPAESDPPAR</sequence>
<dbReference type="EMBL" id="RKHQ01000002">
    <property type="protein sequence ID" value="ROR93438.1"/>
    <property type="molecule type" value="Genomic_DNA"/>
</dbReference>
<evidence type="ECO:0000256" key="3">
    <source>
        <dbReference type="ARBA" id="ARBA00022679"/>
    </source>
</evidence>
<keyword evidence="3 7" id="KW-0808">Transferase</keyword>
<dbReference type="Pfam" id="PF01790">
    <property type="entry name" value="LGT"/>
    <property type="match status" value="1"/>
</dbReference>
<comment type="function">
    <text evidence="7">Catalyzes the transfer of the diacylglyceryl group from phosphatidylglycerol to the sulfhydryl group of the N-terminal cysteine of a prolipoprotein, the first step in the formation of mature lipoproteins.</text>
</comment>
<dbReference type="PROSITE" id="PS01311">
    <property type="entry name" value="LGT"/>
    <property type="match status" value="1"/>
</dbReference>
<dbReference type="GO" id="GO:0008961">
    <property type="term" value="F:phosphatidylglycerol-prolipoprotein diacylglyceryl transferase activity"/>
    <property type="evidence" value="ECO:0007669"/>
    <property type="project" value="UniProtKB-UniRule"/>
</dbReference>
<feature type="region of interest" description="Disordered" evidence="8">
    <location>
        <begin position="279"/>
        <end position="332"/>
    </location>
</feature>
<keyword evidence="5 7" id="KW-1133">Transmembrane helix</keyword>
<gene>
    <name evidence="7" type="primary">lgt</name>
    <name evidence="9" type="ORF">EDD28_2851</name>
</gene>
<keyword evidence="4 7" id="KW-0812">Transmembrane</keyword>
<evidence type="ECO:0000313" key="10">
    <source>
        <dbReference type="Proteomes" id="UP000275356"/>
    </source>
</evidence>
<evidence type="ECO:0000256" key="5">
    <source>
        <dbReference type="ARBA" id="ARBA00022989"/>
    </source>
</evidence>
<dbReference type="RefSeq" id="WP_123740403.1">
    <property type="nucleotide sequence ID" value="NZ_RKHQ01000002.1"/>
</dbReference>
<dbReference type="GO" id="GO:0042158">
    <property type="term" value="P:lipoprotein biosynthetic process"/>
    <property type="evidence" value="ECO:0007669"/>
    <property type="project" value="UniProtKB-UniRule"/>
</dbReference>
<feature type="compositionally biased region" description="Acidic residues" evidence="8">
    <location>
        <begin position="314"/>
        <end position="326"/>
    </location>
</feature>
<evidence type="ECO:0000313" key="9">
    <source>
        <dbReference type="EMBL" id="ROR93438.1"/>
    </source>
</evidence>
<evidence type="ECO:0000256" key="4">
    <source>
        <dbReference type="ARBA" id="ARBA00022692"/>
    </source>
</evidence>
<accession>A0A3N2D1B3</accession>
<feature type="binding site" evidence="7">
    <location>
        <position position="149"/>
    </location>
    <ligand>
        <name>a 1,2-diacyl-sn-glycero-3-phospho-(1'-sn-glycerol)</name>
        <dbReference type="ChEBI" id="CHEBI:64716"/>
    </ligand>
</feature>
<dbReference type="Proteomes" id="UP000275356">
    <property type="component" value="Unassembled WGS sequence"/>
</dbReference>
<comment type="subcellular location">
    <subcellularLocation>
        <location evidence="7">Cell membrane</location>
        <topology evidence="7">Multi-pass membrane protein</topology>
    </subcellularLocation>
</comment>
<evidence type="ECO:0000256" key="7">
    <source>
        <dbReference type="HAMAP-Rule" id="MF_01147"/>
    </source>
</evidence>
<dbReference type="EC" id="2.5.1.145" evidence="7"/>
<feature type="transmembrane region" description="Helical" evidence="7">
    <location>
        <begin position="220"/>
        <end position="238"/>
    </location>
</feature>
<dbReference type="AlphaFoldDB" id="A0A3N2D1B3"/>
<dbReference type="GO" id="GO:0005886">
    <property type="term" value="C:plasma membrane"/>
    <property type="evidence" value="ECO:0007669"/>
    <property type="project" value="UniProtKB-SubCell"/>
</dbReference>
<evidence type="ECO:0000256" key="8">
    <source>
        <dbReference type="SAM" id="MobiDB-lite"/>
    </source>
</evidence>
<dbReference type="UniPathway" id="UPA00664"/>
<comment type="pathway">
    <text evidence="7">Protein modification; lipoprotein biosynthesis (diacylglyceryl transfer).</text>
</comment>
<feature type="transmembrane region" description="Helical" evidence="7">
    <location>
        <begin position="29"/>
        <end position="47"/>
    </location>
</feature>
<dbReference type="HAMAP" id="MF_01147">
    <property type="entry name" value="Lgt"/>
    <property type="match status" value="1"/>
</dbReference>
<feature type="transmembrane region" description="Helical" evidence="7">
    <location>
        <begin position="250"/>
        <end position="269"/>
    </location>
</feature>